<evidence type="ECO:0000256" key="3">
    <source>
        <dbReference type="ARBA" id="ARBA00022741"/>
    </source>
</evidence>
<dbReference type="STRING" id="1293598.IV56_GL000526"/>
<dbReference type="GO" id="GO:0005524">
    <property type="term" value="F:ATP binding"/>
    <property type="evidence" value="ECO:0007669"/>
    <property type="project" value="UniProtKB-KW"/>
</dbReference>
<dbReference type="NCBIfam" id="TIGR03125">
    <property type="entry name" value="citrate_citG"/>
    <property type="match status" value="1"/>
</dbReference>
<dbReference type="PATRIC" id="fig|1293598.4.peg.560"/>
<dbReference type="Pfam" id="PF01874">
    <property type="entry name" value="CitG"/>
    <property type="match status" value="1"/>
</dbReference>
<sequence length="263" mass="29278">MTLAPKPGLVDPVSNGAHRDMDYALFIKSIEALAPYFDDYVTLGATSVTLPVLFDALRKRGVVAEQAMLTATNQINTHKGANFSFAFILGAIGWCQKHDGLGLNYHRVFETVSTMTAGMVARDFKHLEQKSVLSYGEKLYLEHGLTGIRGEAEEGYPILQKEALPFLARWQAVTPEERYLRLMVHLMATVSDMNLIHRGGLEAWQRVQAEAQKLEDEQLSLESLKRRLADWDDAFIQAHLSPGGTADILALAIFFDQLSAIDD</sequence>
<evidence type="ECO:0000256" key="6">
    <source>
        <dbReference type="SAM" id="Coils"/>
    </source>
</evidence>
<gene>
    <name evidence="5" type="primary">citG</name>
    <name evidence="7" type="ORF">IV56_GL000526</name>
</gene>
<dbReference type="InterPro" id="IPR002736">
    <property type="entry name" value="CitG"/>
</dbReference>
<dbReference type="AlphaFoldDB" id="A0A0R2MUA3"/>
<dbReference type="InterPro" id="IPR017551">
    <property type="entry name" value="TriPribosyl-deP-CoA_syn_CitG"/>
</dbReference>
<reference evidence="7 8" key="1">
    <citation type="journal article" date="2015" name="Genome Announc.">
        <title>Expanding the biotechnology potential of lactobacilli through comparative genomics of 213 strains and associated genera.</title>
        <authorList>
            <person name="Sun Z."/>
            <person name="Harris H.M."/>
            <person name="McCann A."/>
            <person name="Guo C."/>
            <person name="Argimon S."/>
            <person name="Zhang W."/>
            <person name="Yang X."/>
            <person name="Jeffery I.B."/>
            <person name="Cooney J.C."/>
            <person name="Kagawa T.F."/>
            <person name="Liu W."/>
            <person name="Song Y."/>
            <person name="Salvetti E."/>
            <person name="Wrobel A."/>
            <person name="Rasinkangas P."/>
            <person name="Parkhill J."/>
            <person name="Rea M.C."/>
            <person name="O'Sullivan O."/>
            <person name="Ritari J."/>
            <person name="Douillard F.P."/>
            <person name="Paul Ross R."/>
            <person name="Yang R."/>
            <person name="Briner A.E."/>
            <person name="Felis G.E."/>
            <person name="de Vos W.M."/>
            <person name="Barrangou R."/>
            <person name="Klaenhammer T.R."/>
            <person name="Caufield P.W."/>
            <person name="Cui Y."/>
            <person name="Zhang H."/>
            <person name="O'Toole P.W."/>
        </authorList>
    </citation>
    <scope>NUCLEOTIDE SEQUENCE [LARGE SCALE GENOMIC DNA]</scope>
    <source>
        <strain evidence="7 8">DSM 24301</strain>
    </source>
</reference>
<comment type="catalytic activity">
    <reaction evidence="1 5">
        <text>3'-dephospho-CoA + ATP = 2'-(5''-triphospho-alpha-D-ribosyl)-3'-dephospho-CoA + adenine</text>
        <dbReference type="Rhea" id="RHEA:15117"/>
        <dbReference type="ChEBI" id="CHEBI:16708"/>
        <dbReference type="ChEBI" id="CHEBI:30616"/>
        <dbReference type="ChEBI" id="CHEBI:57328"/>
        <dbReference type="ChEBI" id="CHEBI:61378"/>
        <dbReference type="EC" id="2.4.2.52"/>
    </reaction>
</comment>
<comment type="similarity">
    <text evidence="5">Belongs to the CitG/MdcB family.</text>
</comment>
<dbReference type="PANTHER" id="PTHR30201:SF2">
    <property type="entry name" value="2-(5''-TRIPHOSPHORIBOSYL)-3'-DEPHOSPHOCOENZYME-A SYNTHASE"/>
    <property type="match status" value="1"/>
</dbReference>
<evidence type="ECO:0000313" key="7">
    <source>
        <dbReference type="EMBL" id="KRO17199.1"/>
    </source>
</evidence>
<dbReference type="Proteomes" id="UP000050969">
    <property type="component" value="Unassembled WGS sequence"/>
</dbReference>
<dbReference type="Gene3D" id="1.10.4200.10">
    <property type="entry name" value="Triphosphoribosyl-dephospho-CoA protein"/>
    <property type="match status" value="1"/>
</dbReference>
<dbReference type="PANTHER" id="PTHR30201">
    <property type="entry name" value="TRIPHOSPHORIBOSYL-DEPHOSPHO-COA SYNTHASE"/>
    <property type="match status" value="1"/>
</dbReference>
<keyword evidence="2 5" id="KW-0808">Transferase</keyword>
<dbReference type="EMBL" id="JQCE01000021">
    <property type="protein sequence ID" value="KRO17199.1"/>
    <property type="molecule type" value="Genomic_DNA"/>
</dbReference>
<evidence type="ECO:0000256" key="1">
    <source>
        <dbReference type="ARBA" id="ARBA00001210"/>
    </source>
</evidence>
<dbReference type="GO" id="GO:0051191">
    <property type="term" value="P:prosthetic group biosynthetic process"/>
    <property type="evidence" value="ECO:0007669"/>
    <property type="project" value="TreeGrafter"/>
</dbReference>
<keyword evidence="3 5" id="KW-0547">Nucleotide-binding</keyword>
<keyword evidence="4 5" id="KW-0067">ATP-binding</keyword>
<evidence type="ECO:0000313" key="8">
    <source>
        <dbReference type="Proteomes" id="UP000050969"/>
    </source>
</evidence>
<dbReference type="HAMAP" id="MF_00397">
    <property type="entry name" value="CitG"/>
    <property type="match status" value="1"/>
</dbReference>
<keyword evidence="8" id="KW-1185">Reference proteome</keyword>
<organism evidence="7 8">
    <name type="scientific">Lacticaseibacillus saniviri JCM 17471 = DSM 24301</name>
    <dbReference type="NCBI Taxonomy" id="1293598"/>
    <lineage>
        <taxon>Bacteria</taxon>
        <taxon>Bacillati</taxon>
        <taxon>Bacillota</taxon>
        <taxon>Bacilli</taxon>
        <taxon>Lactobacillales</taxon>
        <taxon>Lactobacillaceae</taxon>
        <taxon>Lacticaseibacillus</taxon>
    </lineage>
</organism>
<accession>A0A0R2MUA3</accession>
<dbReference type="GO" id="GO:0046917">
    <property type="term" value="F:triphosphoribosyl-dephospho-CoA synthase activity"/>
    <property type="evidence" value="ECO:0007669"/>
    <property type="project" value="UniProtKB-UniRule"/>
</dbReference>
<evidence type="ECO:0000256" key="2">
    <source>
        <dbReference type="ARBA" id="ARBA00022679"/>
    </source>
</evidence>
<evidence type="ECO:0000256" key="5">
    <source>
        <dbReference type="HAMAP-Rule" id="MF_00397"/>
    </source>
</evidence>
<dbReference type="EC" id="2.4.2.52" evidence="5"/>
<protein>
    <recommendedName>
        <fullName evidence="5">Probable 2-(5''-triphosphoribosyl)-3'-dephosphocoenzyme-A synthase</fullName>
        <shortName evidence="5">2-(5''-triphosphoribosyl)-3'-dephospho-CoA synthase</shortName>
        <ecNumber evidence="5">2.4.2.52</ecNumber>
    </recommendedName>
</protein>
<keyword evidence="6" id="KW-0175">Coiled coil</keyword>
<feature type="coiled-coil region" evidence="6">
    <location>
        <begin position="207"/>
        <end position="234"/>
    </location>
</feature>
<comment type="caution">
    <text evidence="7">The sequence shown here is derived from an EMBL/GenBank/DDBJ whole genome shotgun (WGS) entry which is preliminary data.</text>
</comment>
<evidence type="ECO:0000256" key="4">
    <source>
        <dbReference type="ARBA" id="ARBA00022840"/>
    </source>
</evidence>
<proteinExistence type="inferred from homology"/>
<name>A0A0R2MUA3_9LACO</name>